<keyword evidence="2" id="KW-1185">Reference proteome</keyword>
<evidence type="ECO:0000313" key="1">
    <source>
        <dbReference type="EMBL" id="DBA01707.1"/>
    </source>
</evidence>
<accession>A0AAV2Z8F8</accession>
<reference evidence="1" key="2">
    <citation type="journal article" date="2023" name="Microbiol Resour">
        <title>Decontamination and Annotation of the Draft Genome Sequence of the Oomycete Lagenidium giganteum ARSEF 373.</title>
        <authorList>
            <person name="Morgan W.R."/>
            <person name="Tartar A."/>
        </authorList>
    </citation>
    <scope>NUCLEOTIDE SEQUENCE</scope>
    <source>
        <strain evidence="1">ARSEF 373</strain>
    </source>
</reference>
<gene>
    <name evidence="1" type="ORF">N0F65_010358</name>
</gene>
<protein>
    <submittedName>
        <fullName evidence="1">Uncharacterized protein</fullName>
    </submittedName>
</protein>
<evidence type="ECO:0000313" key="2">
    <source>
        <dbReference type="Proteomes" id="UP001146120"/>
    </source>
</evidence>
<organism evidence="1 2">
    <name type="scientific">Lagenidium giganteum</name>
    <dbReference type="NCBI Taxonomy" id="4803"/>
    <lineage>
        <taxon>Eukaryota</taxon>
        <taxon>Sar</taxon>
        <taxon>Stramenopiles</taxon>
        <taxon>Oomycota</taxon>
        <taxon>Peronosporomycetes</taxon>
        <taxon>Pythiales</taxon>
        <taxon>Pythiaceae</taxon>
    </lineage>
</organism>
<sequence length="111" mass="12555">MNMIRHIHESHIIQSPTYAKLTNKEKNDLHAKLLHSTMAANTSYNKIANRAKSHVAGREVGDLLTPLVSYPTAQNLQGPTTRARARRELLFHGDFTPKGSDHKLEIEIFEN</sequence>
<reference evidence="1" key="1">
    <citation type="submission" date="2022-11" db="EMBL/GenBank/DDBJ databases">
        <authorList>
            <person name="Morgan W.R."/>
            <person name="Tartar A."/>
        </authorList>
    </citation>
    <scope>NUCLEOTIDE SEQUENCE</scope>
    <source>
        <strain evidence="1">ARSEF 373</strain>
    </source>
</reference>
<dbReference type="AlphaFoldDB" id="A0AAV2Z8F8"/>
<proteinExistence type="predicted"/>
<dbReference type="EMBL" id="DAKRPA010000043">
    <property type="protein sequence ID" value="DBA01707.1"/>
    <property type="molecule type" value="Genomic_DNA"/>
</dbReference>
<comment type="caution">
    <text evidence="1">The sequence shown here is derived from an EMBL/GenBank/DDBJ whole genome shotgun (WGS) entry which is preliminary data.</text>
</comment>
<dbReference type="Proteomes" id="UP001146120">
    <property type="component" value="Unassembled WGS sequence"/>
</dbReference>
<name>A0AAV2Z8F8_9STRA</name>